<dbReference type="SUPFAM" id="SSF55931">
    <property type="entry name" value="Glutamine synthetase/guanido kinase"/>
    <property type="match status" value="1"/>
</dbReference>
<dbReference type="InterPro" id="IPR014746">
    <property type="entry name" value="Gln_synth/guanido_kin_cat_dom"/>
</dbReference>
<dbReference type="EMBL" id="AMQN01015047">
    <property type="status" value="NOT_ANNOTATED_CDS"/>
    <property type="molecule type" value="Genomic_DNA"/>
</dbReference>
<dbReference type="PANTHER" id="PTHR43407">
    <property type="entry name" value="GLUTAMINE SYNTHETASE"/>
    <property type="match status" value="1"/>
</dbReference>
<sequence length="451" mass="51653">MASREDATERRRGLSEEELSTFDYLRFTWTDMHGISRSKVVPKRHVQHMWEHGAIVFCGELSRFGTRSEVPSHAEVIALEFGNMKVIPDPGTFHVVPWAGGKDARIAEVICEGYWIQTGKRHEVDTRHIARRMLDQLQSEFGLKCFMGWEYEFFLLDPKTQKPVYEGFDIYATELIAKFEPFLCKVESMLANIGVDIEYYVSEYASGQFEFPTVPKFGLNAVDMGFLLKKGVKEMSALEGFKAAFMTQPIRDLAANGLHFNHSLWDGAGNNAFFDCKSEDKMSETFRHWIGGIFKHFKALVALCCPTTNCYRRLYQPWAPDTENWGIDNRMASFRAKNYDKQNTYLENRLPTGSANPYLVVAATIAAGMDGLRNRIEPPAQNDRNAPRVTGSLEKALVDLEQDEVLKEALGEVLVRWFTLEKRSIEIAKVNSRDDDGEKHKVELQLYYEYL</sequence>
<organism evidence="9">
    <name type="scientific">Capitella teleta</name>
    <name type="common">Polychaete worm</name>
    <dbReference type="NCBI Taxonomy" id="283909"/>
    <lineage>
        <taxon>Eukaryota</taxon>
        <taxon>Metazoa</taxon>
        <taxon>Spiralia</taxon>
        <taxon>Lophotrochozoa</taxon>
        <taxon>Annelida</taxon>
        <taxon>Polychaeta</taxon>
        <taxon>Sedentaria</taxon>
        <taxon>Scolecida</taxon>
        <taxon>Capitellidae</taxon>
        <taxon>Capitella</taxon>
    </lineage>
</organism>
<dbReference type="Pfam" id="PF00120">
    <property type="entry name" value="Gln-synt_C"/>
    <property type="match status" value="1"/>
</dbReference>
<dbReference type="InterPro" id="IPR036651">
    <property type="entry name" value="Gln_synt_N_sf"/>
</dbReference>
<comment type="function">
    <text evidence="2">May act as a component of the cytoskeleton or as a chaperone for the reorganization of intermediate filament proteins during terminal differentiation in the lens. Does not seem to have enzymatic activity.</text>
</comment>
<evidence type="ECO:0000256" key="3">
    <source>
        <dbReference type="ARBA" id="ARBA00038790"/>
    </source>
</evidence>
<evidence type="ECO:0000313" key="10">
    <source>
        <dbReference type="EnsemblMetazoa" id="CapteP171217"/>
    </source>
</evidence>
<dbReference type="HOGENOM" id="CLU_017290_0_2_1"/>
<evidence type="ECO:0000256" key="7">
    <source>
        <dbReference type="RuleBase" id="RU000384"/>
    </source>
</evidence>
<dbReference type="GO" id="GO:0006542">
    <property type="term" value="P:glutamine biosynthetic process"/>
    <property type="evidence" value="ECO:0007669"/>
    <property type="project" value="InterPro"/>
</dbReference>
<dbReference type="Proteomes" id="UP000014760">
    <property type="component" value="Unassembled WGS sequence"/>
</dbReference>
<accession>R7T6B1</accession>
<dbReference type="OMA" id="WAWAPVD"/>
<dbReference type="PROSITE" id="PS51987">
    <property type="entry name" value="GS_CATALYTIC"/>
    <property type="match status" value="1"/>
</dbReference>
<protein>
    <recommendedName>
        <fullName evidence="4">Lengsin</fullName>
    </recommendedName>
    <alternativeName>
        <fullName evidence="5">Glutamate-ammonia ligase domain-containing protein 1</fullName>
    </alternativeName>
</protein>
<keyword evidence="11" id="KW-1185">Reference proteome</keyword>
<comment type="subunit">
    <text evidence="3">Dodecamer. Interacts with BFSP2 and VIM.</text>
</comment>
<name>R7T6B1_CAPTE</name>
<evidence type="ECO:0000256" key="1">
    <source>
        <dbReference type="ARBA" id="ARBA00009897"/>
    </source>
</evidence>
<evidence type="ECO:0000256" key="6">
    <source>
        <dbReference type="PROSITE-ProRule" id="PRU01331"/>
    </source>
</evidence>
<comment type="similarity">
    <text evidence="1 6 7">Belongs to the glutamine synthetase family.</text>
</comment>
<dbReference type="SUPFAM" id="SSF54368">
    <property type="entry name" value="Glutamine synthetase, N-terminal domain"/>
    <property type="match status" value="1"/>
</dbReference>
<dbReference type="SMART" id="SM01230">
    <property type="entry name" value="Gln-synt_C"/>
    <property type="match status" value="1"/>
</dbReference>
<dbReference type="STRING" id="283909.R7T6B1"/>
<gene>
    <name evidence="9" type="ORF">CAPTEDRAFT_171217</name>
</gene>
<reference evidence="11" key="1">
    <citation type="submission" date="2012-12" db="EMBL/GenBank/DDBJ databases">
        <authorList>
            <person name="Hellsten U."/>
            <person name="Grimwood J."/>
            <person name="Chapman J.A."/>
            <person name="Shapiro H."/>
            <person name="Aerts A."/>
            <person name="Otillar R.P."/>
            <person name="Terry A.Y."/>
            <person name="Boore J.L."/>
            <person name="Simakov O."/>
            <person name="Marletaz F."/>
            <person name="Cho S.-J."/>
            <person name="Edsinger-Gonzales E."/>
            <person name="Havlak P."/>
            <person name="Kuo D.-H."/>
            <person name="Larsson T."/>
            <person name="Lv J."/>
            <person name="Arendt D."/>
            <person name="Savage R."/>
            <person name="Osoegawa K."/>
            <person name="de Jong P."/>
            <person name="Lindberg D.R."/>
            <person name="Seaver E.C."/>
            <person name="Weisblat D.A."/>
            <person name="Putnam N.H."/>
            <person name="Grigoriev I.V."/>
            <person name="Rokhsar D.S."/>
        </authorList>
    </citation>
    <scope>NUCLEOTIDE SEQUENCE</scope>
    <source>
        <strain evidence="11">I ESC-2004</strain>
    </source>
</reference>
<dbReference type="InterPro" id="IPR008146">
    <property type="entry name" value="Gln_synth_cat_dom"/>
</dbReference>
<evidence type="ECO:0000256" key="4">
    <source>
        <dbReference type="ARBA" id="ARBA00039404"/>
    </source>
</evidence>
<dbReference type="GO" id="GO:0004356">
    <property type="term" value="F:glutamine synthetase activity"/>
    <property type="evidence" value="ECO:0007669"/>
    <property type="project" value="InterPro"/>
</dbReference>
<evidence type="ECO:0000259" key="8">
    <source>
        <dbReference type="PROSITE" id="PS51987"/>
    </source>
</evidence>
<dbReference type="GO" id="GO:0016020">
    <property type="term" value="C:membrane"/>
    <property type="evidence" value="ECO:0007669"/>
    <property type="project" value="TreeGrafter"/>
</dbReference>
<dbReference type="PANTHER" id="PTHR43407:SF1">
    <property type="entry name" value="LENGSIN"/>
    <property type="match status" value="1"/>
</dbReference>
<reference evidence="10" key="3">
    <citation type="submission" date="2015-06" db="UniProtKB">
        <authorList>
            <consortium name="EnsemblMetazoa"/>
        </authorList>
    </citation>
    <scope>IDENTIFICATION</scope>
</reference>
<dbReference type="Gene3D" id="3.30.590.10">
    <property type="entry name" value="Glutamine synthetase/guanido kinase, catalytic domain"/>
    <property type="match status" value="1"/>
</dbReference>
<reference evidence="9 11" key="2">
    <citation type="journal article" date="2013" name="Nature">
        <title>Insights into bilaterian evolution from three spiralian genomes.</title>
        <authorList>
            <person name="Simakov O."/>
            <person name="Marletaz F."/>
            <person name="Cho S.J."/>
            <person name="Edsinger-Gonzales E."/>
            <person name="Havlak P."/>
            <person name="Hellsten U."/>
            <person name="Kuo D.H."/>
            <person name="Larsson T."/>
            <person name="Lv J."/>
            <person name="Arendt D."/>
            <person name="Savage R."/>
            <person name="Osoegawa K."/>
            <person name="de Jong P."/>
            <person name="Grimwood J."/>
            <person name="Chapman J.A."/>
            <person name="Shapiro H."/>
            <person name="Aerts A."/>
            <person name="Otillar R.P."/>
            <person name="Terry A.Y."/>
            <person name="Boore J.L."/>
            <person name="Grigoriev I.V."/>
            <person name="Lindberg D.R."/>
            <person name="Seaver E.C."/>
            <person name="Weisblat D.A."/>
            <person name="Putnam N.H."/>
            <person name="Rokhsar D.S."/>
        </authorList>
    </citation>
    <scope>NUCLEOTIDE SEQUENCE</scope>
    <source>
        <strain evidence="9 11">I ESC-2004</strain>
    </source>
</reference>
<feature type="domain" description="GS catalytic" evidence="8">
    <location>
        <begin position="126"/>
        <end position="451"/>
    </location>
</feature>
<dbReference type="AlphaFoldDB" id="R7T6B1"/>
<dbReference type="GO" id="GO:0005737">
    <property type="term" value="C:cytoplasm"/>
    <property type="evidence" value="ECO:0007669"/>
    <property type="project" value="TreeGrafter"/>
</dbReference>
<evidence type="ECO:0000313" key="11">
    <source>
        <dbReference type="Proteomes" id="UP000014760"/>
    </source>
</evidence>
<proteinExistence type="inferred from homology"/>
<evidence type="ECO:0000256" key="5">
    <source>
        <dbReference type="ARBA" id="ARBA00042675"/>
    </source>
</evidence>
<evidence type="ECO:0000313" key="9">
    <source>
        <dbReference type="EMBL" id="ELT89084.1"/>
    </source>
</evidence>
<dbReference type="EMBL" id="KB311540">
    <property type="protein sequence ID" value="ELT89084.1"/>
    <property type="molecule type" value="Genomic_DNA"/>
</dbReference>
<dbReference type="OrthoDB" id="77835at2759"/>
<dbReference type="EnsemblMetazoa" id="CapteT171217">
    <property type="protein sequence ID" value="CapteP171217"/>
    <property type="gene ID" value="CapteG171217"/>
</dbReference>
<evidence type="ECO:0000256" key="2">
    <source>
        <dbReference type="ARBA" id="ARBA00037583"/>
    </source>
</evidence>
<dbReference type="Gene3D" id="3.10.20.70">
    <property type="entry name" value="Glutamine synthetase, N-terminal domain"/>
    <property type="match status" value="1"/>
</dbReference>